<feature type="transmembrane region" description="Helical" evidence="7">
    <location>
        <begin position="120"/>
        <end position="140"/>
    </location>
</feature>
<evidence type="ECO:0000256" key="6">
    <source>
        <dbReference type="ARBA" id="ARBA00023136"/>
    </source>
</evidence>
<dbReference type="KEGG" id="phet:94291418"/>
<evidence type="ECO:0000256" key="1">
    <source>
        <dbReference type="ARBA" id="ARBA00004651"/>
    </source>
</evidence>
<feature type="transmembrane region" description="Helical" evidence="7">
    <location>
        <begin position="96"/>
        <end position="114"/>
    </location>
</feature>
<protein>
    <submittedName>
        <fullName evidence="8">Uncharacterized protein</fullName>
    </submittedName>
</protein>
<name>A0A836ILD1_9TRYP</name>
<dbReference type="GO" id="GO:0005886">
    <property type="term" value="C:plasma membrane"/>
    <property type="evidence" value="ECO:0007669"/>
    <property type="project" value="UniProtKB-SubCell"/>
</dbReference>
<organism evidence="8 9">
    <name type="scientific">Porcisia hertigi</name>
    <dbReference type="NCBI Taxonomy" id="2761500"/>
    <lineage>
        <taxon>Eukaryota</taxon>
        <taxon>Discoba</taxon>
        <taxon>Euglenozoa</taxon>
        <taxon>Kinetoplastea</taxon>
        <taxon>Metakinetoplastina</taxon>
        <taxon>Trypanosomatida</taxon>
        <taxon>Trypanosomatidae</taxon>
        <taxon>Leishmaniinae</taxon>
        <taxon>Porcisia</taxon>
    </lineage>
</organism>
<dbReference type="GeneID" id="94291418"/>
<comment type="similarity">
    <text evidence="2">Belongs to the TMEM8 family.</text>
</comment>
<keyword evidence="9" id="KW-1185">Reference proteome</keyword>
<dbReference type="PANTHER" id="PTHR36561:SF2">
    <property type="entry name" value="HAEMOLYSIN-III RELATED"/>
    <property type="match status" value="1"/>
</dbReference>
<dbReference type="Pfam" id="PF12036">
    <property type="entry name" value="DUF3522"/>
    <property type="match status" value="1"/>
</dbReference>
<feature type="transmembrane region" description="Helical" evidence="7">
    <location>
        <begin position="12"/>
        <end position="31"/>
    </location>
</feature>
<proteinExistence type="inferred from homology"/>
<evidence type="ECO:0000256" key="2">
    <source>
        <dbReference type="ARBA" id="ARBA00005542"/>
    </source>
</evidence>
<evidence type="ECO:0000313" key="8">
    <source>
        <dbReference type="EMBL" id="KAG5508127.1"/>
    </source>
</evidence>
<dbReference type="AlphaFoldDB" id="A0A836ILD1"/>
<keyword evidence="6 7" id="KW-0472">Membrane</keyword>
<evidence type="ECO:0000313" key="9">
    <source>
        <dbReference type="Proteomes" id="UP000674318"/>
    </source>
</evidence>
<evidence type="ECO:0000256" key="4">
    <source>
        <dbReference type="ARBA" id="ARBA00022692"/>
    </source>
</evidence>
<keyword evidence="4 7" id="KW-0812">Transmembrane</keyword>
<reference evidence="8 9" key="1">
    <citation type="submission" date="2021-02" db="EMBL/GenBank/DDBJ databases">
        <title>Porcisia hertigi Genome sequencing and assembly.</title>
        <authorList>
            <person name="Almutairi H."/>
            <person name="Gatherer D."/>
        </authorList>
    </citation>
    <scope>NUCLEOTIDE SEQUENCE [LARGE SCALE GENOMIC DNA]</scope>
    <source>
        <strain evidence="8 9">C119</strain>
    </source>
</reference>
<dbReference type="PANTHER" id="PTHR36561">
    <property type="entry name" value="HAEMOLYSIN-III RELATED-RELATED"/>
    <property type="match status" value="1"/>
</dbReference>
<dbReference type="Proteomes" id="UP000674318">
    <property type="component" value="Chromosome 17"/>
</dbReference>
<evidence type="ECO:0000256" key="3">
    <source>
        <dbReference type="ARBA" id="ARBA00022475"/>
    </source>
</evidence>
<feature type="transmembrane region" description="Helical" evidence="7">
    <location>
        <begin position="182"/>
        <end position="199"/>
    </location>
</feature>
<comment type="subcellular location">
    <subcellularLocation>
        <location evidence="1">Cell membrane</location>
        <topology evidence="1">Multi-pass membrane protein</topology>
    </subcellularLocation>
</comment>
<feature type="transmembrane region" description="Helical" evidence="7">
    <location>
        <begin position="152"/>
        <end position="170"/>
    </location>
</feature>
<dbReference type="InterPro" id="IPR021910">
    <property type="entry name" value="NGX6/PGAP6/MYMK"/>
</dbReference>
<accession>A0A836ILD1</accession>
<keyword evidence="5 7" id="KW-1133">Transmembrane helix</keyword>
<sequence length="235" mass="27166">MPGRPGEPRSALFFTCMLSHFPMLGVVVFLMRRNFRFEGVVGAFAMTVSLMYHTCECFERSFILPEMRWHRLDNIGAITSVGCSCIQLSCFENRALLDYIQYVVLFSVIILQEIAPWDLIYTVIPVSLCISVPIIAHTINHQRRQRLYLRRLIMGLLAWGVAIICFILGLDDMNDPARIYHGFFHVFSAVGVFFFFYALRLSAPRKRKQLYSQHYEDPAVVVVNLREAKVCNQQE</sequence>
<dbReference type="OrthoDB" id="10266771at2759"/>
<comment type="caution">
    <text evidence="8">The sequence shown here is derived from an EMBL/GenBank/DDBJ whole genome shotgun (WGS) entry which is preliminary data.</text>
</comment>
<evidence type="ECO:0000256" key="5">
    <source>
        <dbReference type="ARBA" id="ARBA00022989"/>
    </source>
</evidence>
<keyword evidence="3" id="KW-1003">Cell membrane</keyword>
<evidence type="ECO:0000256" key="7">
    <source>
        <dbReference type="SAM" id="Phobius"/>
    </source>
</evidence>
<gene>
    <name evidence="8" type="ORF">JKF63_05379</name>
</gene>
<dbReference type="RefSeq" id="XP_067758016.1">
    <property type="nucleotide sequence ID" value="XM_067901341.1"/>
</dbReference>
<dbReference type="EMBL" id="JAFJZO010000017">
    <property type="protein sequence ID" value="KAG5508127.1"/>
    <property type="molecule type" value="Genomic_DNA"/>
</dbReference>